<evidence type="ECO:0000256" key="1">
    <source>
        <dbReference type="SAM" id="MobiDB-lite"/>
    </source>
</evidence>
<reference evidence="2" key="1">
    <citation type="journal article" date="2012" name="PLoS ONE">
        <title>Gene sets for utilization of primary and secondary nutrition supplies in the distal gut of endangered iberian lynx.</title>
        <authorList>
            <person name="Alcaide M."/>
            <person name="Messina E."/>
            <person name="Richter M."/>
            <person name="Bargiela R."/>
            <person name="Peplies J."/>
            <person name="Huws S.A."/>
            <person name="Newbold C.J."/>
            <person name="Golyshin P.N."/>
            <person name="Simon M.A."/>
            <person name="Lopez G."/>
            <person name="Yakimov M.M."/>
            <person name="Ferrer M."/>
        </authorList>
    </citation>
    <scope>NUCLEOTIDE SEQUENCE</scope>
</reference>
<organism evidence="2">
    <name type="scientific">gut metagenome</name>
    <dbReference type="NCBI Taxonomy" id="749906"/>
    <lineage>
        <taxon>unclassified sequences</taxon>
        <taxon>metagenomes</taxon>
        <taxon>organismal metagenomes</taxon>
    </lineage>
</organism>
<sequence length="51" mass="5692">MDQSAHQSLTALLQPDEGNTSHGLYTQTPLAIITDNKRSLLFIPDDLYNPH</sequence>
<feature type="region of interest" description="Disordered" evidence="1">
    <location>
        <begin position="1"/>
        <end position="22"/>
    </location>
</feature>
<name>J9H423_9ZZZZ</name>
<accession>J9H423</accession>
<protein>
    <submittedName>
        <fullName evidence="2">Uncharacterized protein</fullName>
    </submittedName>
</protein>
<dbReference type="EMBL" id="AMCI01000617">
    <property type="protein sequence ID" value="EJX08475.1"/>
    <property type="molecule type" value="Genomic_DNA"/>
</dbReference>
<gene>
    <name evidence="2" type="ORF">EVA_03415</name>
</gene>
<dbReference type="AlphaFoldDB" id="J9H423"/>
<comment type="caution">
    <text evidence="2">The sequence shown here is derived from an EMBL/GenBank/DDBJ whole genome shotgun (WGS) entry which is preliminary data.</text>
</comment>
<proteinExistence type="predicted"/>
<evidence type="ECO:0000313" key="2">
    <source>
        <dbReference type="EMBL" id="EJX08475.1"/>
    </source>
</evidence>